<name>R7TBQ0_CAPTE</name>
<dbReference type="InParanoid" id="R7TBQ0"/>
<dbReference type="Pfam" id="PF02014">
    <property type="entry name" value="Reeler"/>
    <property type="match status" value="1"/>
</dbReference>
<dbReference type="GO" id="GO:0016020">
    <property type="term" value="C:membrane"/>
    <property type="evidence" value="ECO:0007669"/>
    <property type="project" value="UniProtKB-SubCell"/>
</dbReference>
<evidence type="ECO:0000256" key="1">
    <source>
        <dbReference type="ARBA" id="ARBA00001970"/>
    </source>
</evidence>
<dbReference type="HOGENOM" id="CLU_661521_0_0_1"/>
<keyword evidence="3" id="KW-0408">Iron</keyword>
<dbReference type="CDD" id="cd08544">
    <property type="entry name" value="Reeler"/>
    <property type="match status" value="1"/>
</dbReference>
<dbReference type="AlphaFoldDB" id="R7TBQ0"/>
<keyword evidence="4" id="KW-1133">Transmembrane helix</keyword>
<dbReference type="InterPro" id="IPR005018">
    <property type="entry name" value="DOMON_domain"/>
</dbReference>
<dbReference type="InterPro" id="IPR051237">
    <property type="entry name" value="Ferric-chelate_Red/DefProt"/>
</dbReference>
<dbReference type="EMBL" id="KB310718">
    <property type="protein sequence ID" value="ELT90907.1"/>
    <property type="molecule type" value="Genomic_DNA"/>
</dbReference>
<dbReference type="InterPro" id="IPR002861">
    <property type="entry name" value="Reeler_dom"/>
</dbReference>
<evidence type="ECO:0000313" key="6">
    <source>
        <dbReference type="EMBL" id="ELT90907.1"/>
    </source>
</evidence>
<evidence type="ECO:0000259" key="5">
    <source>
        <dbReference type="PROSITE" id="PS51019"/>
    </source>
</evidence>
<keyword evidence="4" id="KW-0472">Membrane</keyword>
<feature type="transmembrane region" description="Helical" evidence="4">
    <location>
        <begin position="174"/>
        <end position="192"/>
    </location>
</feature>
<feature type="domain" description="Reelin" evidence="5">
    <location>
        <begin position="181"/>
        <end position="353"/>
    </location>
</feature>
<dbReference type="STRING" id="283909.R7TBQ0"/>
<dbReference type="Pfam" id="PF03351">
    <property type="entry name" value="DOMON"/>
    <property type="match status" value="1"/>
</dbReference>
<comment type="subcellular location">
    <subcellularLocation>
        <location evidence="2">Membrane</location>
        <topology evidence="2">Multi-pass membrane protein</topology>
    </subcellularLocation>
</comment>
<dbReference type="OrthoDB" id="6418377at2759"/>
<dbReference type="PROSITE" id="PS51019">
    <property type="entry name" value="REELIN"/>
    <property type="match status" value="1"/>
</dbReference>
<sequence length="417" mass="45809">MGDDRVKFEMFAKSNGYVSLGLSKDTLMGDDLTLTCFMSNGVGKIQFGYNPKHYNVKHSAAEISDVQISSEDGFIYCSFVTPKTMTLTHYDRKHNADGSHVEPPEFTKVTKQMNLDEENYLLLAVGDVFQGTSDVPMKHIVLPVVSTKPVRVAAVNGSETVYGTGLSLYVKSHAILGLISWFFLAICGMIIARHFRWEMPRVCCGSAVWFQQQTSSSPFVINVSSTSYSKGETIQVNLTSITPLMKFIGFVIKARRVEGNTDDIVGQFVDVDDEKIVGLSWYPATDGAVNCLTQANNTPRALVTLNWRSDADVGDVIFSAAFVQNFSHFWTGVNSDVVHGNESAADSQKYSAQAEILSHPSTEIREVSVGCGSSKGCFLYPRFCGSVKCTSAVSYQVMGDDRVKFEMFAKSNGYVLG</sequence>
<evidence type="ECO:0000256" key="2">
    <source>
        <dbReference type="ARBA" id="ARBA00004141"/>
    </source>
</evidence>
<accession>R7TBQ0</accession>
<gene>
    <name evidence="6" type="ORF">CAPTEDRAFT_218024</name>
</gene>
<feature type="non-terminal residue" evidence="6">
    <location>
        <position position="417"/>
    </location>
</feature>
<dbReference type="PANTHER" id="PTHR45828">
    <property type="entry name" value="CYTOCHROME B561/FERRIC REDUCTASE TRANSMEMBRANE"/>
    <property type="match status" value="1"/>
</dbReference>
<organism evidence="6">
    <name type="scientific">Capitella teleta</name>
    <name type="common">Polychaete worm</name>
    <dbReference type="NCBI Taxonomy" id="283909"/>
    <lineage>
        <taxon>Eukaryota</taxon>
        <taxon>Metazoa</taxon>
        <taxon>Spiralia</taxon>
        <taxon>Lophotrochozoa</taxon>
        <taxon>Annelida</taxon>
        <taxon>Polychaeta</taxon>
        <taxon>Sedentaria</taxon>
        <taxon>Scolecida</taxon>
        <taxon>Capitellidae</taxon>
        <taxon>Capitella</taxon>
    </lineage>
</organism>
<protein>
    <recommendedName>
        <fullName evidence="5">Reelin domain-containing protein</fullName>
    </recommendedName>
</protein>
<comment type="cofactor">
    <cofactor evidence="1">
        <name>heme b</name>
        <dbReference type="ChEBI" id="CHEBI:60344"/>
    </cofactor>
</comment>
<keyword evidence="4" id="KW-0812">Transmembrane</keyword>
<evidence type="ECO:0000256" key="4">
    <source>
        <dbReference type="SAM" id="Phobius"/>
    </source>
</evidence>
<dbReference type="PANTHER" id="PTHR45828:SF33">
    <property type="entry name" value="DOMON DOMAIN-CONTAINING PROTEIN"/>
    <property type="match status" value="1"/>
</dbReference>
<reference evidence="6" key="1">
    <citation type="journal article" date="2013" name="Nature">
        <title>Insights into bilaterian evolution from three spiralian genomes.</title>
        <authorList>
            <person name="Simakov O."/>
            <person name="Marletaz F."/>
            <person name="Cho S.J."/>
            <person name="Edsinger-Gonzales E."/>
            <person name="Havlak P."/>
            <person name="Hellsten U."/>
            <person name="Kuo D.H."/>
            <person name="Larsson T."/>
            <person name="Lv J."/>
            <person name="Arendt D."/>
            <person name="Savage R."/>
            <person name="Osoegawa K."/>
            <person name="de Jong P."/>
            <person name="Grimwood J."/>
            <person name="Chapman J.A."/>
            <person name="Shapiro H."/>
            <person name="Aerts A."/>
            <person name="Otillar R.P."/>
            <person name="Terry A.Y."/>
            <person name="Boore J.L."/>
            <person name="Grigoriev I.V."/>
            <person name="Lindberg D.R."/>
            <person name="Seaver E.C."/>
            <person name="Weisblat D.A."/>
            <person name="Putnam N.H."/>
            <person name="Rokhsar D.S."/>
        </authorList>
    </citation>
    <scope>NUCLEOTIDE SEQUENCE</scope>
    <source>
        <strain evidence="6">I ESC-2004</strain>
    </source>
</reference>
<dbReference type="InterPro" id="IPR042307">
    <property type="entry name" value="Reeler_sf"/>
</dbReference>
<proteinExistence type="predicted"/>
<dbReference type="Gene3D" id="2.60.40.4060">
    <property type="entry name" value="Reeler domain"/>
    <property type="match status" value="1"/>
</dbReference>
<evidence type="ECO:0000256" key="3">
    <source>
        <dbReference type="ARBA" id="ARBA00023004"/>
    </source>
</evidence>